<name>A0AAX1FZZ4_VIBPH</name>
<evidence type="ECO:0000313" key="2">
    <source>
        <dbReference type="EMBL" id="QHH12929.1"/>
    </source>
</evidence>
<dbReference type="RefSeq" id="WP_127914003.1">
    <property type="nucleotide sequence ID" value="NZ_CP033143.1"/>
</dbReference>
<dbReference type="AlphaFoldDB" id="A0AAX1FZZ4"/>
<keyword evidence="1" id="KW-0732">Signal</keyword>
<proteinExistence type="predicted"/>
<accession>A0AAX1FZZ4</accession>
<gene>
    <name evidence="2" type="ORF">EHC69_27005</name>
</gene>
<dbReference type="Proteomes" id="UP000464718">
    <property type="component" value="Plasmid pvpsd2016-1"/>
</dbReference>
<evidence type="ECO:0000256" key="1">
    <source>
        <dbReference type="SAM" id="SignalP"/>
    </source>
</evidence>
<feature type="signal peptide" evidence="1">
    <location>
        <begin position="1"/>
        <end position="22"/>
    </location>
</feature>
<keyword evidence="2" id="KW-0614">Plasmid</keyword>
<organism evidence="2 3">
    <name type="scientific">Vibrio parahaemolyticus</name>
    <dbReference type="NCBI Taxonomy" id="670"/>
    <lineage>
        <taxon>Bacteria</taxon>
        <taxon>Pseudomonadati</taxon>
        <taxon>Pseudomonadota</taxon>
        <taxon>Gammaproteobacteria</taxon>
        <taxon>Vibrionales</taxon>
        <taxon>Vibrionaceae</taxon>
        <taxon>Vibrio</taxon>
    </lineage>
</organism>
<evidence type="ECO:0000313" key="3">
    <source>
        <dbReference type="Proteomes" id="UP000464718"/>
    </source>
</evidence>
<sequence>MNKHYSCCLAGILLMLSWATSAQSLTIEDAVSFWKLNGQKFSHIQMCSSLEGKRQEQQSIFFVSTSCVLSEFATYVLAKECQASSPVNQIGIFQTENQKELMRFTVSPETCRLVNAPFSLPSRQKVDQQPERTPPTNNINPKRKRAYVIQFFSGQVPPREGVNKCVGIPLYIHEVNGTYYLFSQLFNQYRQTKEVFNSLKRRCPETSMWIRPVTAS</sequence>
<geneLocation type="plasmid" evidence="3">
    <name>pvpsd2016-1</name>
</geneLocation>
<dbReference type="EMBL" id="CP034300">
    <property type="protein sequence ID" value="QHH12929.1"/>
    <property type="molecule type" value="Genomic_DNA"/>
</dbReference>
<reference evidence="2 3" key="1">
    <citation type="submission" date="2018-12" db="EMBL/GenBank/DDBJ databases">
        <title>Genomic insights into the evolutionary origins and pathogenicity of five Vibrio parahaemolyticus strains isolated from the shrimp with acute hepatopancreatic necrosis disease (AHPND).</title>
        <authorList>
            <person name="Yang Q."/>
            <person name="Dong X."/>
            <person name="Xie G."/>
            <person name="Fu S."/>
            <person name="Zou P."/>
            <person name="Sun J."/>
            <person name="Wang Y."/>
            <person name="Huang J."/>
        </authorList>
    </citation>
    <scope>NUCLEOTIDE SEQUENCE [LARGE SCALE GENOMIC DNA]</scope>
    <source>
        <strain evidence="2 3">20160303005-1</strain>
        <plasmid evidence="3">pvpsd2016-1</plasmid>
    </source>
</reference>
<protein>
    <submittedName>
        <fullName evidence="2">Uncharacterized protein</fullName>
    </submittedName>
</protein>
<feature type="chain" id="PRO_5043656809" evidence="1">
    <location>
        <begin position="23"/>
        <end position="216"/>
    </location>
</feature>